<dbReference type="OrthoDB" id="9794662at2"/>
<dbReference type="EMBL" id="PGTX01000002">
    <property type="protein sequence ID" value="PJI79898.1"/>
    <property type="molecule type" value="Genomic_DNA"/>
</dbReference>
<evidence type="ECO:0000313" key="1">
    <source>
        <dbReference type="EMBL" id="PJI79898.1"/>
    </source>
</evidence>
<organism evidence="1 2">
    <name type="scientific">Polynucleobacter brandtiae</name>
    <dbReference type="NCBI Taxonomy" id="1938816"/>
    <lineage>
        <taxon>Bacteria</taxon>
        <taxon>Pseudomonadati</taxon>
        <taxon>Pseudomonadota</taxon>
        <taxon>Betaproteobacteria</taxon>
        <taxon>Burkholderiales</taxon>
        <taxon>Burkholderiaceae</taxon>
        <taxon>Polynucleobacter</taxon>
    </lineage>
</organism>
<dbReference type="GO" id="GO:0003677">
    <property type="term" value="F:DNA binding"/>
    <property type="evidence" value="ECO:0007669"/>
    <property type="project" value="UniProtKB-KW"/>
</dbReference>
<comment type="caution">
    <text evidence="1">The sequence shown here is derived from an EMBL/GenBank/DDBJ whole genome shotgun (WGS) entry which is preliminary data.</text>
</comment>
<dbReference type="AlphaFoldDB" id="A0A2M8VR06"/>
<sequence length="117" mass="12946">MSLTKLFKDTVKARIERDPAFAAALFQEALSAFFEGDTALGKSLLRDLVNSTIGFEGLAQEMNKPSKSLHRMLAPSGNPTMENFFQVIHVIQKNEGINVQLNALAKKKSKVRQRALA</sequence>
<dbReference type="Proteomes" id="UP000229366">
    <property type="component" value="Unassembled WGS sequence"/>
</dbReference>
<proteinExistence type="predicted"/>
<keyword evidence="2" id="KW-1185">Reference proteome</keyword>
<keyword evidence="1" id="KW-0238">DNA-binding</keyword>
<dbReference type="RefSeq" id="WP_100379244.1">
    <property type="nucleotide sequence ID" value="NZ_CBCSBW010000002.1"/>
</dbReference>
<gene>
    <name evidence="1" type="ORF">B0G85_0877</name>
</gene>
<evidence type="ECO:0000313" key="2">
    <source>
        <dbReference type="Proteomes" id="UP000229366"/>
    </source>
</evidence>
<protein>
    <submittedName>
        <fullName evidence="1">DNA-binding phage protein</fullName>
    </submittedName>
</protein>
<reference evidence="1 2" key="1">
    <citation type="submission" date="2017-11" db="EMBL/GenBank/DDBJ databases">
        <title>Genomic Encyclopedia of Type Strains, Phase III (KMG-III): the genomes of soil and plant-associated and newly described type strains.</title>
        <authorList>
            <person name="Whitman W."/>
        </authorList>
    </citation>
    <scope>NUCLEOTIDE SEQUENCE [LARGE SCALE GENOMIC DNA]</scope>
    <source>
        <strain evidence="1 2">UB-Domo-W1</strain>
    </source>
</reference>
<name>A0A2M8VR06_9BURK</name>
<accession>A0A2M8VR06</accession>